<feature type="non-terminal residue" evidence="1">
    <location>
        <position position="118"/>
    </location>
</feature>
<comment type="caution">
    <text evidence="1">The sequence shown here is derived from an EMBL/GenBank/DDBJ whole genome shotgun (WGS) entry which is preliminary data.</text>
</comment>
<keyword evidence="2" id="KW-1185">Reference proteome</keyword>
<dbReference type="Proteomes" id="UP001211907">
    <property type="component" value="Unassembled WGS sequence"/>
</dbReference>
<dbReference type="AlphaFoldDB" id="A0AAD5SR93"/>
<accession>A0AAD5SR93</accession>
<evidence type="ECO:0000313" key="1">
    <source>
        <dbReference type="EMBL" id="KAJ3089011.1"/>
    </source>
</evidence>
<gene>
    <name evidence="1" type="ORF">HK100_007883</name>
</gene>
<evidence type="ECO:0000313" key="2">
    <source>
        <dbReference type="Proteomes" id="UP001211907"/>
    </source>
</evidence>
<dbReference type="EMBL" id="JADGJH010003753">
    <property type="protein sequence ID" value="KAJ3089011.1"/>
    <property type="molecule type" value="Genomic_DNA"/>
</dbReference>
<reference evidence="1" key="1">
    <citation type="submission" date="2020-05" db="EMBL/GenBank/DDBJ databases">
        <title>Phylogenomic resolution of chytrid fungi.</title>
        <authorList>
            <person name="Stajich J.E."/>
            <person name="Amses K."/>
            <person name="Simmons R."/>
            <person name="Seto K."/>
            <person name="Myers J."/>
            <person name="Bonds A."/>
            <person name="Quandt C.A."/>
            <person name="Barry K."/>
            <person name="Liu P."/>
            <person name="Grigoriev I."/>
            <person name="Longcore J.E."/>
            <person name="James T.Y."/>
        </authorList>
    </citation>
    <scope>NUCLEOTIDE SEQUENCE</scope>
    <source>
        <strain evidence="1">JEL0513</strain>
    </source>
</reference>
<proteinExistence type="predicted"/>
<organism evidence="1 2">
    <name type="scientific">Physocladia obscura</name>
    <dbReference type="NCBI Taxonomy" id="109957"/>
    <lineage>
        <taxon>Eukaryota</taxon>
        <taxon>Fungi</taxon>
        <taxon>Fungi incertae sedis</taxon>
        <taxon>Chytridiomycota</taxon>
        <taxon>Chytridiomycota incertae sedis</taxon>
        <taxon>Chytridiomycetes</taxon>
        <taxon>Chytridiales</taxon>
        <taxon>Chytriomycetaceae</taxon>
        <taxon>Physocladia</taxon>
    </lineage>
</organism>
<protein>
    <submittedName>
        <fullName evidence="1">Uncharacterized protein</fullName>
    </submittedName>
</protein>
<sequence>MEVVKKFSFQYITKILGGLSMVAPTQKSIEFVEIVPFSGLKLPPSSSFNQNGSTLFIPESVVYPGYDFFIWDSKSSELLAFQVTIANPFYTHPKIDSPSAYENCNSCYVYCNANTVHV</sequence>
<name>A0AAD5SR93_9FUNG</name>